<protein>
    <submittedName>
        <fullName evidence="3">Uncharacterized protein</fullName>
    </submittedName>
</protein>
<dbReference type="Gene3D" id="3.30.70.260">
    <property type="match status" value="1"/>
</dbReference>
<dbReference type="InterPro" id="IPR027471">
    <property type="entry name" value="YbeD-like_sf"/>
</dbReference>
<dbReference type="InParanoid" id="A0A0G4F449"/>
<evidence type="ECO:0000313" key="4">
    <source>
        <dbReference type="Proteomes" id="UP000041254"/>
    </source>
</evidence>
<feature type="region of interest" description="Disordered" evidence="1">
    <location>
        <begin position="67"/>
        <end position="89"/>
    </location>
</feature>
<keyword evidence="4" id="KW-1185">Reference proteome</keyword>
<feature type="compositionally biased region" description="Low complexity" evidence="1">
    <location>
        <begin position="67"/>
        <end position="80"/>
    </location>
</feature>
<proteinExistence type="predicted"/>
<evidence type="ECO:0000256" key="1">
    <source>
        <dbReference type="SAM" id="MobiDB-lite"/>
    </source>
</evidence>
<dbReference type="AlphaFoldDB" id="A0A0G4F449"/>
<dbReference type="SUPFAM" id="SSF117991">
    <property type="entry name" value="YbeD/HP0495-like"/>
    <property type="match status" value="1"/>
</dbReference>
<dbReference type="Proteomes" id="UP000041254">
    <property type="component" value="Unassembled WGS sequence"/>
</dbReference>
<evidence type="ECO:0000313" key="3">
    <source>
        <dbReference type="EMBL" id="CEM06802.1"/>
    </source>
</evidence>
<dbReference type="EMBL" id="CDMY01000371">
    <property type="protein sequence ID" value="CEM06802.1"/>
    <property type="molecule type" value="Genomic_DNA"/>
</dbReference>
<dbReference type="VEuPathDB" id="CryptoDB:Vbra_8781"/>
<keyword evidence="2" id="KW-0732">Signal</keyword>
<accession>A0A0G4F449</accession>
<evidence type="ECO:0000256" key="2">
    <source>
        <dbReference type="SAM" id="SignalP"/>
    </source>
</evidence>
<gene>
    <name evidence="3" type="ORF">Vbra_8781</name>
</gene>
<dbReference type="Pfam" id="PF04359">
    <property type="entry name" value="DUF493"/>
    <property type="match status" value="1"/>
</dbReference>
<sequence length="177" mass="19593">MSRLIPHAHFSLVLCWLAAAWIKPALPFSLMRNALSPPTSPSATQPHSPLRRRVYLDASNRQWTVLSAQPPSAADASSADGGEGESMQLGKGDRVFDRVLSFPCEFEMRVIGIPVGPFSSDMKDIVEKVTGKEVVAVSVRDKGKYRSVRVTGSFDNADQLYEAYALFSKDKRVKFKF</sequence>
<organism evidence="3 4">
    <name type="scientific">Vitrella brassicaformis (strain CCMP3155)</name>
    <dbReference type="NCBI Taxonomy" id="1169540"/>
    <lineage>
        <taxon>Eukaryota</taxon>
        <taxon>Sar</taxon>
        <taxon>Alveolata</taxon>
        <taxon>Colpodellida</taxon>
        <taxon>Vitrellaceae</taxon>
        <taxon>Vitrella</taxon>
    </lineage>
</organism>
<dbReference type="OrthoDB" id="2533at2759"/>
<feature type="chain" id="PRO_5005188070" evidence="2">
    <location>
        <begin position="28"/>
        <end position="177"/>
    </location>
</feature>
<feature type="signal peptide" evidence="2">
    <location>
        <begin position="1"/>
        <end position="27"/>
    </location>
</feature>
<reference evidence="3 4" key="1">
    <citation type="submission" date="2014-11" db="EMBL/GenBank/DDBJ databases">
        <authorList>
            <person name="Zhu J."/>
            <person name="Qi W."/>
            <person name="Song R."/>
        </authorList>
    </citation>
    <scope>NUCLEOTIDE SEQUENCE [LARGE SCALE GENOMIC DNA]</scope>
</reference>
<name>A0A0G4F449_VITBC</name>
<dbReference type="InterPro" id="IPR007454">
    <property type="entry name" value="UPF0250_YbeD-like"/>
</dbReference>